<dbReference type="EMBL" id="LSBJ02000002">
    <property type="protein sequence ID" value="OWT43303.1"/>
    <property type="molecule type" value="Genomic_DNA"/>
</dbReference>
<protein>
    <submittedName>
        <fullName evidence="1">Uncharacterized protein</fullName>
    </submittedName>
</protein>
<proteinExistence type="predicted"/>
<gene>
    <name evidence="1" type="ORF">VFPPC_17534</name>
</gene>
<dbReference type="RefSeq" id="XP_022285739.1">
    <property type="nucleotide sequence ID" value="XM_022429234.1"/>
</dbReference>
<comment type="caution">
    <text evidence="1">The sequence shown here is derived from an EMBL/GenBank/DDBJ whole genome shotgun (WGS) entry which is preliminary data.</text>
</comment>
<organism evidence="1 2">
    <name type="scientific">Pochonia chlamydosporia 170</name>
    <dbReference type="NCBI Taxonomy" id="1380566"/>
    <lineage>
        <taxon>Eukaryota</taxon>
        <taxon>Fungi</taxon>
        <taxon>Dikarya</taxon>
        <taxon>Ascomycota</taxon>
        <taxon>Pezizomycotina</taxon>
        <taxon>Sordariomycetes</taxon>
        <taxon>Hypocreomycetidae</taxon>
        <taxon>Hypocreales</taxon>
        <taxon>Clavicipitaceae</taxon>
        <taxon>Pochonia</taxon>
    </lineage>
</organism>
<accession>A0A219AR92</accession>
<sequence>MTEAELPPSTFHLPPQVSGCPFRLGVVYNVTQQAPASPLLHSQKHQIALECESTPFPFCSLQSIRPGSRLFRSMRSTVPNSQKRIMPCL</sequence>
<dbReference type="AlphaFoldDB" id="A0A219AR92"/>
<evidence type="ECO:0000313" key="2">
    <source>
        <dbReference type="Proteomes" id="UP000078397"/>
    </source>
</evidence>
<dbReference type="Proteomes" id="UP000078397">
    <property type="component" value="Unassembled WGS sequence"/>
</dbReference>
<reference evidence="1 2" key="1">
    <citation type="journal article" date="2016" name="PLoS Pathog.">
        <title>Biosynthesis of antibiotic leucinostatins in bio-control fungus Purpureocillium lilacinum and their inhibition on phytophthora revealed by genome mining.</title>
        <authorList>
            <person name="Wang G."/>
            <person name="Liu Z."/>
            <person name="Lin R."/>
            <person name="Li E."/>
            <person name="Mao Z."/>
            <person name="Ling J."/>
            <person name="Yang Y."/>
            <person name="Yin W.B."/>
            <person name="Xie B."/>
        </authorList>
    </citation>
    <scope>NUCLEOTIDE SEQUENCE [LARGE SCALE GENOMIC DNA]</scope>
    <source>
        <strain evidence="1">170</strain>
    </source>
</reference>
<dbReference type="GeneID" id="33936486"/>
<dbReference type="KEGG" id="pchm:VFPPC_17534"/>
<keyword evidence="2" id="KW-1185">Reference proteome</keyword>
<evidence type="ECO:0000313" key="1">
    <source>
        <dbReference type="EMBL" id="OWT43303.1"/>
    </source>
</evidence>
<name>A0A219AR92_METCM</name>